<proteinExistence type="predicted"/>
<dbReference type="PANTHER" id="PTHR10252">
    <property type="entry name" value="HISTONE-LIKE TRANSCRIPTION FACTOR CCAAT-RELATED"/>
    <property type="match status" value="1"/>
</dbReference>
<feature type="region of interest" description="Disordered" evidence="3">
    <location>
        <begin position="102"/>
        <end position="152"/>
    </location>
</feature>
<sequence>MAEQGEDSKPVYKKGKRSNQARFPVARIKKLIQADEDVGKVAQATPVVVSKALELFLKALVDECVKDARERGSKKVSAYGLKRVVQNVPTFDFCADIVAGVPDPISDETGADGEPKKKRAPRKKKEKEVAAKEEDEEDTKPGKDEDDDDYEE</sequence>
<feature type="compositionally biased region" description="Basic residues" evidence="3">
    <location>
        <begin position="116"/>
        <end position="125"/>
    </location>
</feature>
<evidence type="ECO:0000313" key="6">
    <source>
        <dbReference type="Proteomes" id="UP000193467"/>
    </source>
</evidence>
<comment type="caution">
    <text evidence="5">The sequence shown here is derived from an EMBL/GenBank/DDBJ whole genome shotgun (WGS) entry which is preliminary data.</text>
</comment>
<dbReference type="GO" id="GO:0001046">
    <property type="term" value="F:core promoter sequence-specific DNA binding"/>
    <property type="evidence" value="ECO:0007669"/>
    <property type="project" value="TreeGrafter"/>
</dbReference>
<dbReference type="InterPro" id="IPR009072">
    <property type="entry name" value="Histone-fold"/>
</dbReference>
<evidence type="ECO:0000313" key="5">
    <source>
        <dbReference type="EMBL" id="ORY90235.1"/>
    </source>
</evidence>
<dbReference type="InterPro" id="IPR050568">
    <property type="entry name" value="Transcr_DNA_Rep_Reg"/>
</dbReference>
<organism evidence="5 6">
    <name type="scientific">Leucosporidium creatinivorum</name>
    <dbReference type="NCBI Taxonomy" id="106004"/>
    <lineage>
        <taxon>Eukaryota</taxon>
        <taxon>Fungi</taxon>
        <taxon>Dikarya</taxon>
        <taxon>Basidiomycota</taxon>
        <taxon>Pucciniomycotina</taxon>
        <taxon>Microbotryomycetes</taxon>
        <taxon>Leucosporidiales</taxon>
        <taxon>Leucosporidium</taxon>
    </lineage>
</organism>
<feature type="domain" description="Transcription factor CBF/NF-Y/archaeal histone" evidence="4">
    <location>
        <begin position="21"/>
        <end position="82"/>
    </location>
</feature>
<dbReference type="CDD" id="cd22906">
    <property type="entry name" value="HFD_DRAP1"/>
    <property type="match status" value="1"/>
</dbReference>
<dbReference type="Proteomes" id="UP000193467">
    <property type="component" value="Unassembled WGS sequence"/>
</dbReference>
<dbReference type="EMBL" id="MCGR01000004">
    <property type="protein sequence ID" value="ORY90235.1"/>
    <property type="molecule type" value="Genomic_DNA"/>
</dbReference>
<dbReference type="GO" id="GO:0016251">
    <property type="term" value="F:RNA polymerase II general transcription initiation factor activity"/>
    <property type="evidence" value="ECO:0007669"/>
    <property type="project" value="TreeGrafter"/>
</dbReference>
<evidence type="ECO:0000259" key="4">
    <source>
        <dbReference type="Pfam" id="PF00808"/>
    </source>
</evidence>
<dbReference type="InterPro" id="IPR003958">
    <property type="entry name" value="CBFA_NFYB_domain"/>
</dbReference>
<accession>A0A1Y2G2H2</accession>
<dbReference type="Gene3D" id="1.10.20.10">
    <property type="entry name" value="Histone, subunit A"/>
    <property type="match status" value="1"/>
</dbReference>
<comment type="subcellular location">
    <subcellularLocation>
        <location evidence="1">Nucleus</location>
    </subcellularLocation>
</comment>
<feature type="compositionally biased region" description="Acidic residues" evidence="3">
    <location>
        <begin position="133"/>
        <end position="152"/>
    </location>
</feature>
<dbReference type="OrthoDB" id="653904at2759"/>
<name>A0A1Y2G2H2_9BASI</name>
<dbReference type="PANTHER" id="PTHR10252:SF5">
    <property type="entry name" value="DR1-ASSOCIATED COREPRESSOR"/>
    <property type="match status" value="1"/>
</dbReference>
<evidence type="ECO:0000256" key="1">
    <source>
        <dbReference type="ARBA" id="ARBA00004123"/>
    </source>
</evidence>
<reference evidence="5 6" key="1">
    <citation type="submission" date="2016-07" db="EMBL/GenBank/DDBJ databases">
        <title>Pervasive Adenine N6-methylation of Active Genes in Fungi.</title>
        <authorList>
            <consortium name="DOE Joint Genome Institute"/>
            <person name="Mondo S.J."/>
            <person name="Dannebaum R.O."/>
            <person name="Kuo R.C."/>
            <person name="Labutti K."/>
            <person name="Haridas S."/>
            <person name="Kuo A."/>
            <person name="Salamov A."/>
            <person name="Ahrendt S.R."/>
            <person name="Lipzen A."/>
            <person name="Sullivan W."/>
            <person name="Andreopoulos W.B."/>
            <person name="Clum A."/>
            <person name="Lindquist E."/>
            <person name="Daum C."/>
            <person name="Ramamoorthy G.K."/>
            <person name="Gryganskyi A."/>
            <person name="Culley D."/>
            <person name="Magnuson J.K."/>
            <person name="James T.Y."/>
            <person name="O'Malley M.A."/>
            <person name="Stajich J.E."/>
            <person name="Spatafora J.W."/>
            <person name="Visel A."/>
            <person name="Grigoriev I.V."/>
        </authorList>
    </citation>
    <scope>NUCLEOTIDE SEQUENCE [LARGE SCALE GENOMIC DNA]</scope>
    <source>
        <strain evidence="5 6">62-1032</strain>
    </source>
</reference>
<dbReference type="SUPFAM" id="SSF47113">
    <property type="entry name" value="Histone-fold"/>
    <property type="match status" value="1"/>
</dbReference>
<dbReference type="GO" id="GO:0017054">
    <property type="term" value="C:negative cofactor 2 complex"/>
    <property type="evidence" value="ECO:0007669"/>
    <property type="project" value="TreeGrafter"/>
</dbReference>
<dbReference type="GO" id="GO:0046982">
    <property type="term" value="F:protein heterodimerization activity"/>
    <property type="evidence" value="ECO:0007669"/>
    <property type="project" value="InterPro"/>
</dbReference>
<evidence type="ECO:0000256" key="3">
    <source>
        <dbReference type="SAM" id="MobiDB-lite"/>
    </source>
</evidence>
<dbReference type="AlphaFoldDB" id="A0A1Y2G2H2"/>
<dbReference type="Pfam" id="PF00808">
    <property type="entry name" value="CBFD_NFYB_HMF"/>
    <property type="match status" value="1"/>
</dbReference>
<keyword evidence="6" id="KW-1185">Reference proteome</keyword>
<protein>
    <submittedName>
        <fullName evidence="5">Histone-fold-containing protein</fullName>
    </submittedName>
</protein>
<dbReference type="STRING" id="106004.A0A1Y2G2H2"/>
<dbReference type="InParanoid" id="A0A1Y2G2H2"/>
<gene>
    <name evidence="5" type="ORF">BCR35DRAFT_328868</name>
</gene>
<evidence type="ECO:0000256" key="2">
    <source>
        <dbReference type="ARBA" id="ARBA00023242"/>
    </source>
</evidence>
<keyword evidence="2" id="KW-0539">Nucleus</keyword>